<sequence>MKFSSLKLWKALANQISLSSKIFLGEVGVSEYGEKENEELIERFSILPETFPQFRLFKAGQPSLQPIIFNETEVKVHTLDLFLRSHGLWTGLEGCLEEFDLLADEFMRSKDDATRTKVIEKANHLLPSLTNKTQIKSANYYLKVMTNIVTQGKDFVTSELARLQKLIKEKKKTLSYDNSSWFQSRCNILQSFSVSGQKDSH</sequence>
<accession>X6MKP4</accession>
<proteinExistence type="predicted"/>
<reference evidence="4 5" key="1">
    <citation type="journal article" date="2013" name="Curr. Biol.">
        <title>The Genome of the Foraminiferan Reticulomyxa filosa.</title>
        <authorList>
            <person name="Glockner G."/>
            <person name="Hulsmann N."/>
            <person name="Schleicher M."/>
            <person name="Noegel A.A."/>
            <person name="Eichinger L."/>
            <person name="Gallinger C."/>
            <person name="Pawlowski J."/>
            <person name="Sierra R."/>
            <person name="Euteneuer U."/>
            <person name="Pillet L."/>
            <person name="Moustafa A."/>
            <person name="Platzer M."/>
            <person name="Groth M."/>
            <person name="Szafranski K."/>
            <person name="Schliwa M."/>
        </authorList>
    </citation>
    <scope>NUCLEOTIDE SEQUENCE [LARGE SCALE GENOMIC DNA]</scope>
</reference>
<dbReference type="Gene3D" id="1.20.1150.12">
    <property type="entry name" value="Endoplasmic reticulum resident protein 29, C-terminal domain"/>
    <property type="match status" value="1"/>
</dbReference>
<dbReference type="GO" id="GO:0005788">
    <property type="term" value="C:endoplasmic reticulum lumen"/>
    <property type="evidence" value="ECO:0007669"/>
    <property type="project" value="InterPro"/>
</dbReference>
<dbReference type="Pfam" id="PF07912">
    <property type="entry name" value="ERp29_N"/>
    <property type="match status" value="1"/>
</dbReference>
<evidence type="ECO:0000313" key="4">
    <source>
        <dbReference type="EMBL" id="ETO14216.1"/>
    </source>
</evidence>
<protein>
    <submittedName>
        <fullName evidence="4">Endoplasmic reticulum protein ERp29</fullName>
    </submittedName>
</protein>
<keyword evidence="1" id="KW-0256">Endoplasmic reticulum</keyword>
<dbReference type="Gene3D" id="3.40.30.10">
    <property type="entry name" value="Glutaredoxin"/>
    <property type="match status" value="1"/>
</dbReference>
<keyword evidence="5" id="KW-1185">Reference proteome</keyword>
<dbReference type="Pfam" id="PF07749">
    <property type="entry name" value="ERp29"/>
    <property type="match status" value="1"/>
</dbReference>
<feature type="domain" description="Endoplasmic reticulum resident protein 29 C-terminal" evidence="2">
    <location>
        <begin position="94"/>
        <end position="192"/>
    </location>
</feature>
<dbReference type="EMBL" id="ASPP01020162">
    <property type="protein sequence ID" value="ETO14216.1"/>
    <property type="molecule type" value="Genomic_DNA"/>
</dbReference>
<feature type="domain" description="ERp29 N-terminal" evidence="3">
    <location>
        <begin position="10"/>
        <end position="92"/>
    </location>
</feature>
<evidence type="ECO:0000259" key="2">
    <source>
        <dbReference type="Pfam" id="PF07749"/>
    </source>
</evidence>
<dbReference type="OrthoDB" id="417262at2759"/>
<comment type="caution">
    <text evidence="4">The sequence shown here is derived from an EMBL/GenBank/DDBJ whole genome shotgun (WGS) entry which is preliminary data.</text>
</comment>
<dbReference type="Proteomes" id="UP000023152">
    <property type="component" value="Unassembled WGS sequence"/>
</dbReference>
<dbReference type="PANTHER" id="PTHR12211">
    <property type="entry name" value="ENDOPLASMIC RETICULUM PROTEIN ERP29"/>
    <property type="match status" value="1"/>
</dbReference>
<dbReference type="InterPro" id="IPR016855">
    <property type="entry name" value="ERp29"/>
</dbReference>
<evidence type="ECO:0000313" key="5">
    <source>
        <dbReference type="Proteomes" id="UP000023152"/>
    </source>
</evidence>
<dbReference type="AlphaFoldDB" id="X6MKP4"/>
<dbReference type="SUPFAM" id="SSF47933">
    <property type="entry name" value="ERP29 C domain-like"/>
    <property type="match status" value="1"/>
</dbReference>
<dbReference type="PANTHER" id="PTHR12211:SF0">
    <property type="entry name" value="ENDOPLASMIC RETICULUM RESIDENT PROTEIN 29"/>
    <property type="match status" value="1"/>
</dbReference>
<dbReference type="FunFam" id="1.20.1150.12:FF:000001">
    <property type="entry name" value="Endoplasmic reticulum resident protein 29"/>
    <property type="match status" value="1"/>
</dbReference>
<organism evidence="4 5">
    <name type="scientific">Reticulomyxa filosa</name>
    <dbReference type="NCBI Taxonomy" id="46433"/>
    <lineage>
        <taxon>Eukaryota</taxon>
        <taxon>Sar</taxon>
        <taxon>Rhizaria</taxon>
        <taxon>Retaria</taxon>
        <taxon>Foraminifera</taxon>
        <taxon>Monothalamids</taxon>
        <taxon>Reticulomyxidae</taxon>
        <taxon>Reticulomyxa</taxon>
    </lineage>
</organism>
<evidence type="ECO:0000259" key="3">
    <source>
        <dbReference type="Pfam" id="PF07912"/>
    </source>
</evidence>
<dbReference type="GO" id="GO:0009306">
    <property type="term" value="P:protein secretion"/>
    <property type="evidence" value="ECO:0007669"/>
    <property type="project" value="InterPro"/>
</dbReference>
<dbReference type="InterPro" id="IPR036356">
    <property type="entry name" value="ERp29_C_sf"/>
</dbReference>
<name>X6MKP4_RETFI</name>
<evidence type="ECO:0000256" key="1">
    <source>
        <dbReference type="ARBA" id="ARBA00022824"/>
    </source>
</evidence>
<dbReference type="InterPro" id="IPR012883">
    <property type="entry name" value="ERp29_N"/>
</dbReference>
<dbReference type="InterPro" id="IPR011679">
    <property type="entry name" value="ERp29_C"/>
</dbReference>
<gene>
    <name evidence="4" type="ORF">RFI_23154</name>
</gene>